<keyword evidence="6" id="KW-0479">Metal-binding</keyword>
<dbReference type="Gene3D" id="3.30.420.40">
    <property type="match status" value="2"/>
</dbReference>
<dbReference type="InterPro" id="IPR023865">
    <property type="entry name" value="Aliphatic_acid_kinase_CS"/>
</dbReference>
<dbReference type="PANTHER" id="PTHR21060">
    <property type="entry name" value="ACETATE KINASE"/>
    <property type="match status" value="1"/>
</dbReference>
<feature type="active site" description="Proton donor/acceptor" evidence="6">
    <location>
        <position position="113"/>
    </location>
</feature>
<evidence type="ECO:0000256" key="2">
    <source>
        <dbReference type="ARBA" id="ARBA00022679"/>
    </source>
</evidence>
<comment type="similarity">
    <text evidence="1 6 7">Belongs to the acetokinase family.</text>
</comment>
<accession>A0ABR6BMH9</accession>
<dbReference type="InterPro" id="IPR004372">
    <property type="entry name" value="Ac/propionate_kinase"/>
</dbReference>
<evidence type="ECO:0000256" key="7">
    <source>
        <dbReference type="RuleBase" id="RU003835"/>
    </source>
</evidence>
<proteinExistence type="inferred from homology"/>
<dbReference type="SUPFAM" id="SSF53067">
    <property type="entry name" value="Actin-like ATPase domain"/>
    <property type="match status" value="2"/>
</dbReference>
<evidence type="ECO:0000256" key="6">
    <source>
        <dbReference type="HAMAP-Rule" id="MF_00020"/>
    </source>
</evidence>
<dbReference type="PANTHER" id="PTHR21060:SF15">
    <property type="entry name" value="ACETATE KINASE-RELATED"/>
    <property type="match status" value="1"/>
</dbReference>
<dbReference type="PIRSF" id="PIRSF000722">
    <property type="entry name" value="Acetate_prop_kin"/>
    <property type="match status" value="1"/>
</dbReference>
<feature type="binding site" evidence="6">
    <location>
        <begin position="173"/>
        <end position="177"/>
    </location>
    <ligand>
        <name>ATP</name>
        <dbReference type="ChEBI" id="CHEBI:30616"/>
    </ligand>
</feature>
<dbReference type="HAMAP" id="MF_00020">
    <property type="entry name" value="Acetate_kinase"/>
    <property type="match status" value="1"/>
</dbReference>
<dbReference type="InterPro" id="IPR043129">
    <property type="entry name" value="ATPase_NBD"/>
</dbReference>
<keyword evidence="6" id="KW-0460">Magnesium</keyword>
<evidence type="ECO:0000313" key="8">
    <source>
        <dbReference type="EMBL" id="MBA8927846.1"/>
    </source>
</evidence>
<sequence length="362" mass="38146">MRALVVNPGSTSLKLSIVDDGVPVDGAVVADWDGGPELPAIAELVFRNGRVDAVGLRVVHGGDRTGPTPLDENEIAALSRFEPTVPVHQPRALGLARALLRAMPGVPLFGCYDTTFHTRLPDHAATYPIPAAWRHRFDIRRYGFHGLSCANALRRTADLLGRAADSLSLICCHLGGGVSVTAIQDGHSVDTSMGFTPLDGAPMTTRPGSLDPGLVLHLLRELPLAEVESGLNHRSGLAGLSGTSGDLREVLARRAGGFAEAERAVQVYLHRLCREIAAARVSLRCLDALVLTGGVAEHQPGLCAELVGGLAFLGLATDPAALRGSGDRVVSPDWATSRVLVVRAAEELEIARELGTVLTAVH</sequence>
<comment type="catalytic activity">
    <reaction evidence="6">
        <text>acetate + ATP = acetyl phosphate + ADP</text>
        <dbReference type="Rhea" id="RHEA:11352"/>
        <dbReference type="ChEBI" id="CHEBI:22191"/>
        <dbReference type="ChEBI" id="CHEBI:30089"/>
        <dbReference type="ChEBI" id="CHEBI:30616"/>
        <dbReference type="ChEBI" id="CHEBI:456216"/>
        <dbReference type="EC" id="2.7.2.1"/>
    </reaction>
</comment>
<protein>
    <recommendedName>
        <fullName evidence="6">Acetate kinase</fullName>
        <ecNumber evidence="6">2.7.2.1</ecNumber>
    </recommendedName>
    <alternativeName>
        <fullName evidence="6">Acetokinase</fullName>
    </alternativeName>
</protein>
<dbReference type="RefSeq" id="WP_025357048.1">
    <property type="nucleotide sequence ID" value="NZ_BAAABQ010000072.1"/>
</dbReference>
<comment type="pathway">
    <text evidence="6">Metabolic intermediate biosynthesis; acetyl-CoA biosynthesis; acetyl-CoA from acetate: step 1/2.</text>
</comment>
<keyword evidence="5 6" id="KW-0067">ATP-binding</keyword>
<keyword evidence="6" id="KW-0963">Cytoplasm</keyword>
<dbReference type="Proteomes" id="UP000517916">
    <property type="component" value="Unassembled WGS sequence"/>
</dbReference>
<keyword evidence="3 6" id="KW-0547">Nucleotide-binding</keyword>
<dbReference type="PROSITE" id="PS01076">
    <property type="entry name" value="ACETATE_KINASE_2"/>
    <property type="match status" value="1"/>
</dbReference>
<evidence type="ECO:0000256" key="5">
    <source>
        <dbReference type="ARBA" id="ARBA00022840"/>
    </source>
</evidence>
<keyword evidence="4 6" id="KW-0418">Kinase</keyword>
<comment type="subcellular location">
    <subcellularLocation>
        <location evidence="6">Cytoplasm</location>
    </subcellularLocation>
</comment>
<reference evidence="8 9" key="1">
    <citation type="submission" date="2020-08" db="EMBL/GenBank/DDBJ databases">
        <title>Genomic Encyclopedia of Archaeal and Bacterial Type Strains, Phase II (KMG-II): from individual species to whole genera.</title>
        <authorList>
            <person name="Goeker M."/>
        </authorList>
    </citation>
    <scope>NUCLEOTIDE SEQUENCE [LARGE SCALE GENOMIC DNA]</scope>
    <source>
        <strain evidence="8 9">DSM 43850</strain>
    </source>
</reference>
<dbReference type="PROSITE" id="PS01075">
    <property type="entry name" value="ACETATE_KINASE_1"/>
    <property type="match status" value="1"/>
</dbReference>
<feature type="site" description="Transition state stabilizer" evidence="6">
    <location>
        <position position="206"/>
    </location>
</feature>
<comment type="cofactor">
    <cofactor evidence="6">
        <name>Mg(2+)</name>
        <dbReference type="ChEBI" id="CHEBI:18420"/>
    </cofactor>
    <cofactor evidence="6">
        <name>Mn(2+)</name>
        <dbReference type="ChEBI" id="CHEBI:29035"/>
    </cofactor>
    <text evidence="6">Mg(2+). Can also accept Mn(2+).</text>
</comment>
<gene>
    <name evidence="6" type="primary">ackA</name>
    <name evidence="8" type="ORF">BC739_005063</name>
</gene>
<keyword evidence="9" id="KW-1185">Reference proteome</keyword>
<keyword evidence="2 6" id="KW-0808">Transferase</keyword>
<dbReference type="Pfam" id="PF00871">
    <property type="entry name" value="Acetate_kinase"/>
    <property type="match status" value="1"/>
</dbReference>
<feature type="site" description="Transition state stabilizer" evidence="6">
    <location>
        <position position="145"/>
    </location>
</feature>
<dbReference type="GO" id="GO:0008776">
    <property type="term" value="F:acetate kinase activity"/>
    <property type="evidence" value="ECO:0007669"/>
    <property type="project" value="UniProtKB-EC"/>
</dbReference>
<evidence type="ECO:0000313" key="9">
    <source>
        <dbReference type="Proteomes" id="UP000517916"/>
    </source>
</evidence>
<comment type="caution">
    <text evidence="6">Lacks conserved residue(s) required for the propagation of feature annotation.</text>
</comment>
<feature type="binding site" evidence="6">
    <location>
        <position position="346"/>
    </location>
    <ligand>
        <name>Mg(2+)</name>
        <dbReference type="ChEBI" id="CHEBI:18420"/>
    </ligand>
</feature>
<comment type="function">
    <text evidence="6">Catalyzes the formation of acetyl phosphate from acetate and ATP. Can also catalyze the reverse reaction.</text>
</comment>
<name>A0ABR6BMH9_9PSEU</name>
<feature type="binding site" evidence="6">
    <location>
        <position position="57"/>
    </location>
    <ligand>
        <name>substrate</name>
    </ligand>
</feature>
<dbReference type="EC" id="2.7.2.1" evidence="6"/>
<dbReference type="EMBL" id="JACJID010000004">
    <property type="protein sequence ID" value="MBA8927846.1"/>
    <property type="molecule type" value="Genomic_DNA"/>
</dbReference>
<comment type="subunit">
    <text evidence="6">Homodimer.</text>
</comment>
<evidence type="ECO:0000256" key="4">
    <source>
        <dbReference type="ARBA" id="ARBA00022777"/>
    </source>
</evidence>
<organism evidence="8 9">
    <name type="scientific">Kutzneria viridogrisea</name>
    <dbReference type="NCBI Taxonomy" id="47990"/>
    <lineage>
        <taxon>Bacteria</taxon>
        <taxon>Bacillati</taxon>
        <taxon>Actinomycetota</taxon>
        <taxon>Actinomycetes</taxon>
        <taxon>Pseudonocardiales</taxon>
        <taxon>Pseudonocardiaceae</taxon>
        <taxon>Kutzneria</taxon>
    </lineage>
</organism>
<feature type="binding site" evidence="6">
    <location>
        <begin position="246"/>
        <end position="248"/>
    </location>
    <ligand>
        <name>ATP</name>
        <dbReference type="ChEBI" id="CHEBI:30616"/>
    </ligand>
</feature>
<dbReference type="InterPro" id="IPR000890">
    <property type="entry name" value="Aliphatic_acid_kin_short-chain"/>
</dbReference>
<comment type="caution">
    <text evidence="8">The sequence shown here is derived from an EMBL/GenBank/DDBJ whole genome shotgun (WGS) entry which is preliminary data.</text>
</comment>
<evidence type="ECO:0000256" key="1">
    <source>
        <dbReference type="ARBA" id="ARBA00008748"/>
    </source>
</evidence>
<dbReference type="PRINTS" id="PR00471">
    <property type="entry name" value="ACETATEKNASE"/>
</dbReference>
<evidence type="ECO:0000256" key="3">
    <source>
        <dbReference type="ARBA" id="ARBA00022741"/>
    </source>
</evidence>